<dbReference type="OrthoDB" id="9762849at2"/>
<dbReference type="SUPFAM" id="SSF53822">
    <property type="entry name" value="Periplasmic binding protein-like I"/>
    <property type="match status" value="1"/>
</dbReference>
<evidence type="ECO:0000313" key="7">
    <source>
        <dbReference type="Proteomes" id="UP000249130"/>
    </source>
</evidence>
<sequence length="408" mass="43546">MAGAASGAAATTLSAALPMPAIAQSAPFKIGLLTVKTGPLAQGGIQMEQGLVTLLKQKNYTLAGRKVELISADTGGNPAGAKTKASEVIERDKVDVVLGPLAAFEVLAINDYIRQQGMPLISLAGAEDVTQRLANPWIMRTSASSAQCCHPLGDYAAKELKYKRAATIADDLAFGYEQLSAFQRVFEDDGGKVVKKLWPPLVTPDYTPYIAQIGNVDCVVNGFAGSNPVKFMRAYADLGMKRIPLLGGWTAMDDALLKSLGDEAVGVVSASWYSASLDNASNTRFVADMAKDYNVVPGGYSAGMYVAGQVVEAALEKTGGKADDRKAFNEALRGVSLTDTPRGPVKFDAYGNVVGDVQIRRCERKGRALVNTIVKIYSDVSQFWTYGDKAFLANPVYARDWPPAKNLE</sequence>
<dbReference type="PANTHER" id="PTHR30483:SF6">
    <property type="entry name" value="PERIPLASMIC BINDING PROTEIN OF ABC TRANSPORTER FOR NATURAL AMINO ACIDS"/>
    <property type="match status" value="1"/>
</dbReference>
<protein>
    <submittedName>
        <fullName evidence="6">ABC transporter substrate-binding protein</fullName>
    </submittedName>
</protein>
<proteinExistence type="inferred from homology"/>
<reference evidence="6 7" key="1">
    <citation type="submission" date="2017-07" db="EMBL/GenBank/DDBJ databases">
        <title>Draft Genome Sequences of Select Purple Nonsulfur Bacteria.</title>
        <authorList>
            <person name="Lasarre B."/>
            <person name="Mckinlay J.B."/>
        </authorList>
    </citation>
    <scope>NUCLEOTIDE SEQUENCE [LARGE SCALE GENOMIC DNA]</scope>
    <source>
        <strain evidence="6 7">DSM 5909</strain>
    </source>
</reference>
<accession>A0A327KX81</accession>
<evidence type="ECO:0000256" key="4">
    <source>
        <dbReference type="SAM" id="SignalP"/>
    </source>
</evidence>
<feature type="domain" description="Leucine-binding protein" evidence="5">
    <location>
        <begin position="27"/>
        <end position="366"/>
    </location>
</feature>
<dbReference type="InterPro" id="IPR028082">
    <property type="entry name" value="Peripla_BP_I"/>
</dbReference>
<name>A0A327KX81_9BRAD</name>
<dbReference type="Pfam" id="PF13458">
    <property type="entry name" value="Peripla_BP_6"/>
    <property type="match status" value="1"/>
</dbReference>
<dbReference type="GO" id="GO:0006865">
    <property type="term" value="P:amino acid transport"/>
    <property type="evidence" value="ECO:0007669"/>
    <property type="project" value="UniProtKB-KW"/>
</dbReference>
<dbReference type="AlphaFoldDB" id="A0A327KX81"/>
<feature type="chain" id="PRO_5016268573" evidence="4">
    <location>
        <begin position="24"/>
        <end position="408"/>
    </location>
</feature>
<dbReference type="Proteomes" id="UP000249130">
    <property type="component" value="Unassembled WGS sequence"/>
</dbReference>
<organism evidence="6 7">
    <name type="scientific">Rhodoplanes roseus</name>
    <dbReference type="NCBI Taxonomy" id="29409"/>
    <lineage>
        <taxon>Bacteria</taxon>
        <taxon>Pseudomonadati</taxon>
        <taxon>Pseudomonadota</taxon>
        <taxon>Alphaproteobacteria</taxon>
        <taxon>Hyphomicrobiales</taxon>
        <taxon>Nitrobacteraceae</taxon>
        <taxon>Rhodoplanes</taxon>
    </lineage>
</organism>
<evidence type="ECO:0000256" key="1">
    <source>
        <dbReference type="ARBA" id="ARBA00010062"/>
    </source>
</evidence>
<dbReference type="InterPro" id="IPR051010">
    <property type="entry name" value="BCAA_transport"/>
</dbReference>
<keyword evidence="3" id="KW-0029">Amino-acid transport</keyword>
<evidence type="ECO:0000259" key="5">
    <source>
        <dbReference type="Pfam" id="PF13458"/>
    </source>
</evidence>
<dbReference type="PANTHER" id="PTHR30483">
    <property type="entry name" value="LEUCINE-SPECIFIC-BINDING PROTEIN"/>
    <property type="match status" value="1"/>
</dbReference>
<dbReference type="InterPro" id="IPR028081">
    <property type="entry name" value="Leu-bd"/>
</dbReference>
<evidence type="ECO:0000313" key="6">
    <source>
        <dbReference type="EMBL" id="RAI43419.1"/>
    </source>
</evidence>
<comment type="caution">
    <text evidence="6">The sequence shown here is derived from an EMBL/GenBank/DDBJ whole genome shotgun (WGS) entry which is preliminary data.</text>
</comment>
<keyword evidence="7" id="KW-1185">Reference proteome</keyword>
<dbReference type="Gene3D" id="3.40.50.2300">
    <property type="match status" value="2"/>
</dbReference>
<keyword evidence="2 4" id="KW-0732">Signal</keyword>
<comment type="similarity">
    <text evidence="1">Belongs to the leucine-binding protein family.</text>
</comment>
<evidence type="ECO:0000256" key="2">
    <source>
        <dbReference type="ARBA" id="ARBA00022729"/>
    </source>
</evidence>
<feature type="signal peptide" evidence="4">
    <location>
        <begin position="1"/>
        <end position="23"/>
    </location>
</feature>
<keyword evidence="3" id="KW-0813">Transport</keyword>
<dbReference type="EMBL" id="NPEX01000090">
    <property type="protein sequence ID" value="RAI43419.1"/>
    <property type="molecule type" value="Genomic_DNA"/>
</dbReference>
<evidence type="ECO:0000256" key="3">
    <source>
        <dbReference type="ARBA" id="ARBA00022970"/>
    </source>
</evidence>
<gene>
    <name evidence="6" type="ORF">CH341_14530</name>
</gene>
<dbReference type="CDD" id="cd06332">
    <property type="entry name" value="PBP1_aromatic_compounds-like"/>
    <property type="match status" value="1"/>
</dbReference>